<reference evidence="1" key="1">
    <citation type="journal article" date="2020" name="Stud. Mycol.">
        <title>101 Dothideomycetes genomes: a test case for predicting lifestyles and emergence of pathogens.</title>
        <authorList>
            <person name="Haridas S."/>
            <person name="Albert R."/>
            <person name="Binder M."/>
            <person name="Bloem J."/>
            <person name="Labutti K."/>
            <person name="Salamov A."/>
            <person name="Andreopoulos B."/>
            <person name="Baker S."/>
            <person name="Barry K."/>
            <person name="Bills G."/>
            <person name="Bluhm B."/>
            <person name="Cannon C."/>
            <person name="Castanera R."/>
            <person name="Culley D."/>
            <person name="Daum C."/>
            <person name="Ezra D."/>
            <person name="Gonzalez J."/>
            <person name="Henrissat B."/>
            <person name="Kuo A."/>
            <person name="Liang C."/>
            <person name="Lipzen A."/>
            <person name="Lutzoni F."/>
            <person name="Magnuson J."/>
            <person name="Mondo S."/>
            <person name="Nolan M."/>
            <person name="Ohm R."/>
            <person name="Pangilinan J."/>
            <person name="Park H.-J."/>
            <person name="Ramirez L."/>
            <person name="Alfaro M."/>
            <person name="Sun H."/>
            <person name="Tritt A."/>
            <person name="Yoshinaga Y."/>
            <person name="Zwiers L.-H."/>
            <person name="Turgeon B."/>
            <person name="Goodwin S."/>
            <person name="Spatafora J."/>
            <person name="Crous P."/>
            <person name="Grigoriev I."/>
        </authorList>
    </citation>
    <scope>NUCLEOTIDE SEQUENCE</scope>
    <source>
        <strain evidence="1">CBS 269.34</strain>
    </source>
</reference>
<dbReference type="AlphaFoldDB" id="A0A6A6QL18"/>
<sequence length="155" mass="17104">MKAEPAKEGWSKGMTGNVPWYERWGQMGTDGLFEVFNASQGEIDHFSPQGNSHFLTLAALTNWLRAADLCAAIWPCFDESHGSSSWLGWPAHMILAHVACRTRRLRGSDGFDGFWAAGNRCTPSPPSCQSTPCRLVARLLSMAQVLAARRPNCHN</sequence>
<dbReference type="Proteomes" id="UP000799750">
    <property type="component" value="Unassembled WGS sequence"/>
</dbReference>
<dbReference type="EMBL" id="MU004193">
    <property type="protein sequence ID" value="KAF2492690.1"/>
    <property type="molecule type" value="Genomic_DNA"/>
</dbReference>
<keyword evidence="2" id="KW-1185">Reference proteome</keyword>
<evidence type="ECO:0000313" key="2">
    <source>
        <dbReference type="Proteomes" id="UP000799750"/>
    </source>
</evidence>
<gene>
    <name evidence="1" type="ORF">BU16DRAFT_563999</name>
</gene>
<name>A0A6A6QL18_9PEZI</name>
<accession>A0A6A6QL18</accession>
<organism evidence="1 2">
    <name type="scientific">Lophium mytilinum</name>
    <dbReference type="NCBI Taxonomy" id="390894"/>
    <lineage>
        <taxon>Eukaryota</taxon>
        <taxon>Fungi</taxon>
        <taxon>Dikarya</taxon>
        <taxon>Ascomycota</taxon>
        <taxon>Pezizomycotina</taxon>
        <taxon>Dothideomycetes</taxon>
        <taxon>Pleosporomycetidae</taxon>
        <taxon>Mytilinidiales</taxon>
        <taxon>Mytilinidiaceae</taxon>
        <taxon>Lophium</taxon>
    </lineage>
</organism>
<evidence type="ECO:0000313" key="1">
    <source>
        <dbReference type="EMBL" id="KAF2492690.1"/>
    </source>
</evidence>
<protein>
    <submittedName>
        <fullName evidence="1">Uncharacterized protein</fullName>
    </submittedName>
</protein>
<proteinExistence type="predicted"/>